<comment type="caution">
    <text evidence="1">The sequence shown here is derived from an EMBL/GenBank/DDBJ whole genome shotgun (WGS) entry which is preliminary data.</text>
</comment>
<organism evidence="1 2">
    <name type="scientific">Eumeta variegata</name>
    <name type="common">Bagworm moth</name>
    <name type="synonym">Eumeta japonica</name>
    <dbReference type="NCBI Taxonomy" id="151549"/>
    <lineage>
        <taxon>Eukaryota</taxon>
        <taxon>Metazoa</taxon>
        <taxon>Ecdysozoa</taxon>
        <taxon>Arthropoda</taxon>
        <taxon>Hexapoda</taxon>
        <taxon>Insecta</taxon>
        <taxon>Pterygota</taxon>
        <taxon>Neoptera</taxon>
        <taxon>Endopterygota</taxon>
        <taxon>Lepidoptera</taxon>
        <taxon>Glossata</taxon>
        <taxon>Ditrysia</taxon>
        <taxon>Tineoidea</taxon>
        <taxon>Psychidae</taxon>
        <taxon>Oiketicinae</taxon>
        <taxon>Eumeta</taxon>
    </lineage>
</organism>
<sequence>MLIYALQNFVAKFLFRSVVGGNFNFYPVDRRGLRLHSFIVACRRRSHRPLSLRRELIVGGGTERARSLYRTKLCHCETTSSAPYLGQVGSGTARMHPGQGAARGAGIPRDLIAHNIPSQHRRLQGLLPRRPRQAGLAADGGTEEALPDPIIGFAADCRRFSLGLPPAP</sequence>
<dbReference type="AlphaFoldDB" id="A0A4C1UCS0"/>
<name>A0A4C1UCS0_EUMVA</name>
<evidence type="ECO:0000313" key="2">
    <source>
        <dbReference type="Proteomes" id="UP000299102"/>
    </source>
</evidence>
<protein>
    <submittedName>
        <fullName evidence="1">Uncharacterized protein</fullName>
    </submittedName>
</protein>
<accession>A0A4C1UCS0</accession>
<evidence type="ECO:0000313" key="1">
    <source>
        <dbReference type="EMBL" id="GBP23726.1"/>
    </source>
</evidence>
<keyword evidence="2" id="KW-1185">Reference proteome</keyword>
<proteinExistence type="predicted"/>
<dbReference type="EMBL" id="BGZK01000153">
    <property type="protein sequence ID" value="GBP23726.1"/>
    <property type="molecule type" value="Genomic_DNA"/>
</dbReference>
<reference evidence="1 2" key="1">
    <citation type="journal article" date="2019" name="Commun. Biol.">
        <title>The bagworm genome reveals a unique fibroin gene that provides high tensile strength.</title>
        <authorList>
            <person name="Kono N."/>
            <person name="Nakamura H."/>
            <person name="Ohtoshi R."/>
            <person name="Tomita M."/>
            <person name="Numata K."/>
            <person name="Arakawa K."/>
        </authorList>
    </citation>
    <scope>NUCLEOTIDE SEQUENCE [LARGE SCALE GENOMIC DNA]</scope>
</reference>
<gene>
    <name evidence="1" type="ORF">EVAR_13681_1</name>
</gene>
<dbReference type="Proteomes" id="UP000299102">
    <property type="component" value="Unassembled WGS sequence"/>
</dbReference>